<dbReference type="EMBL" id="FRBI01000004">
    <property type="protein sequence ID" value="SHL39406.1"/>
    <property type="molecule type" value="Genomic_DNA"/>
</dbReference>
<dbReference type="InterPro" id="IPR017853">
    <property type="entry name" value="GH"/>
</dbReference>
<dbReference type="AlphaFoldDB" id="A0A1M7A9T7"/>
<feature type="compositionally biased region" description="Pro residues" evidence="1">
    <location>
        <begin position="70"/>
        <end position="82"/>
    </location>
</feature>
<dbReference type="PANTHER" id="PTHR35273:SF2">
    <property type="entry name" value="ALPHA-GALACTOSIDASE"/>
    <property type="match status" value="1"/>
</dbReference>
<evidence type="ECO:0000313" key="3">
    <source>
        <dbReference type="EMBL" id="SHL39406.1"/>
    </source>
</evidence>
<evidence type="ECO:0000313" key="4">
    <source>
        <dbReference type="Proteomes" id="UP000184111"/>
    </source>
</evidence>
<keyword evidence="4" id="KW-1185">Reference proteome</keyword>
<proteinExistence type="predicted"/>
<evidence type="ECO:0000256" key="1">
    <source>
        <dbReference type="SAM" id="MobiDB-lite"/>
    </source>
</evidence>
<dbReference type="Proteomes" id="UP000184111">
    <property type="component" value="Unassembled WGS sequence"/>
</dbReference>
<accession>A0A1M7A9T7</accession>
<feature type="compositionally biased region" description="Low complexity" evidence="1">
    <location>
        <begin position="57"/>
        <end position="69"/>
    </location>
</feature>
<sequence>MTGRAVRATGGAIGTGTATGTGLAIRAARRLGSVVAGMLLLAAAGCSASGGHDDGRPAAGRPAAPSAPASAPPTRPAAPPASAPGSKRVTRRWQPRPGVAWQWQLSGTVDTSVDVPVYDIDGFENDASVVARLHGDGRRVICYVNAGAWESFRADAKAFPAALLGRGDGWDGERWLDIRALDRLRPLMAARFDMCRAKGFDAVEPDLLEGYANTTGFPLTAADQVAYNRMIAGLAHARGLAVGLKNDLGQVRELLPDFDFSVDEQCAQYDECGKLSPFVAAGKPVFHVEYELKPAQFCPEVRRLGFSSMRKHLVLDAWREAC</sequence>
<protein>
    <recommendedName>
        <fullName evidence="2">Glycoside-hydrolase family GH114 TIM-barrel domain-containing protein</fullName>
    </recommendedName>
</protein>
<name>A0A1M7A9T7_9ACTN</name>
<dbReference type="InterPro" id="IPR004352">
    <property type="entry name" value="GH114_TIM-barrel"/>
</dbReference>
<evidence type="ECO:0000259" key="2">
    <source>
        <dbReference type="Pfam" id="PF03537"/>
    </source>
</evidence>
<gene>
    <name evidence="3" type="ORF">SAMN05216499_10427</name>
</gene>
<dbReference type="SUPFAM" id="SSF51445">
    <property type="entry name" value="(Trans)glycosidases"/>
    <property type="match status" value="1"/>
</dbReference>
<dbReference type="InterPro" id="IPR013785">
    <property type="entry name" value="Aldolase_TIM"/>
</dbReference>
<feature type="domain" description="Glycoside-hydrolase family GH114 TIM-barrel" evidence="2">
    <location>
        <begin position="101"/>
        <end position="318"/>
    </location>
</feature>
<dbReference type="Gene3D" id="3.20.20.70">
    <property type="entry name" value="Aldolase class I"/>
    <property type="match status" value="1"/>
</dbReference>
<organism evidence="3 4">
    <name type="scientific">Actinacidiphila paucisporea</name>
    <dbReference type="NCBI Taxonomy" id="310782"/>
    <lineage>
        <taxon>Bacteria</taxon>
        <taxon>Bacillati</taxon>
        <taxon>Actinomycetota</taxon>
        <taxon>Actinomycetes</taxon>
        <taxon>Kitasatosporales</taxon>
        <taxon>Streptomycetaceae</taxon>
        <taxon>Actinacidiphila</taxon>
    </lineage>
</organism>
<dbReference type="PANTHER" id="PTHR35273">
    <property type="entry name" value="ALPHA-1,4 POLYGALACTOSAMINIDASE, PUTATIVE (AFU_ORTHOLOGUE AFUA_3G07890)-RELATED"/>
    <property type="match status" value="1"/>
</dbReference>
<reference evidence="3 4" key="1">
    <citation type="submission" date="2016-11" db="EMBL/GenBank/DDBJ databases">
        <authorList>
            <person name="Jaros S."/>
            <person name="Januszkiewicz K."/>
            <person name="Wedrychowicz H."/>
        </authorList>
    </citation>
    <scope>NUCLEOTIDE SEQUENCE [LARGE SCALE GENOMIC DNA]</scope>
    <source>
        <strain evidence="3 4">CGMCC 4.2025</strain>
    </source>
</reference>
<dbReference type="Pfam" id="PF03537">
    <property type="entry name" value="Glyco_hydro_114"/>
    <property type="match status" value="1"/>
</dbReference>
<feature type="region of interest" description="Disordered" evidence="1">
    <location>
        <begin position="50"/>
        <end position="91"/>
    </location>
</feature>
<dbReference type="STRING" id="310782.SAMN05216499_10427"/>